<protein>
    <recommendedName>
        <fullName evidence="3">PiggyBac transposable element-derived protein domain-containing protein</fullName>
    </recommendedName>
</protein>
<organism evidence="1 2">
    <name type="scientific">Trichinella pseudospiralis</name>
    <name type="common">Parasitic roundworm</name>
    <dbReference type="NCBI Taxonomy" id="6337"/>
    <lineage>
        <taxon>Eukaryota</taxon>
        <taxon>Metazoa</taxon>
        <taxon>Ecdysozoa</taxon>
        <taxon>Nematoda</taxon>
        <taxon>Enoplea</taxon>
        <taxon>Dorylaimia</taxon>
        <taxon>Trichinellida</taxon>
        <taxon>Trichinellidae</taxon>
        <taxon>Trichinella</taxon>
    </lineage>
</organism>
<name>A0A0V0YPN1_TRIPS</name>
<dbReference type="EMBL" id="JYDU01000002">
    <property type="protein sequence ID" value="KRY01770.1"/>
    <property type="molecule type" value="Genomic_DNA"/>
</dbReference>
<evidence type="ECO:0000313" key="1">
    <source>
        <dbReference type="EMBL" id="KRY01770.1"/>
    </source>
</evidence>
<accession>A0A0V0YPN1</accession>
<comment type="caution">
    <text evidence="1">The sequence shown here is derived from an EMBL/GenBank/DDBJ whole genome shotgun (WGS) entry which is preliminary data.</text>
</comment>
<sequence length="165" mass="18767">MIAKIVHNPILVELSKSESSSLDDFDDAASDYLQLNQTDLIVSATPISNISSEDESLERKRWQSVEMLNQAAVVVKYLHLRLKLFGHSQYHPHHKHCHTMWFMKVHHDDARKEEEEGKRDIVVCYNEAKSGVDSFDNLVTLHICAGDGNIGGRWFCGSTFWIAKG</sequence>
<gene>
    <name evidence="1" type="ORF">T4E_1787</name>
</gene>
<evidence type="ECO:0008006" key="3">
    <source>
        <dbReference type="Google" id="ProtNLM"/>
    </source>
</evidence>
<proteinExistence type="predicted"/>
<evidence type="ECO:0000313" key="2">
    <source>
        <dbReference type="Proteomes" id="UP000054815"/>
    </source>
</evidence>
<reference evidence="1 2" key="1">
    <citation type="submission" date="2015-01" db="EMBL/GenBank/DDBJ databases">
        <title>Evolution of Trichinella species and genotypes.</title>
        <authorList>
            <person name="Korhonen P.K."/>
            <person name="Edoardo P."/>
            <person name="Giuseppe L.R."/>
            <person name="Gasser R.B."/>
        </authorList>
    </citation>
    <scope>NUCLEOTIDE SEQUENCE [LARGE SCALE GENOMIC DNA]</scope>
    <source>
        <strain evidence="1">ISS141</strain>
    </source>
</reference>
<dbReference type="AlphaFoldDB" id="A0A0V0YPN1"/>
<dbReference type="Proteomes" id="UP000054815">
    <property type="component" value="Unassembled WGS sequence"/>
</dbReference>